<keyword evidence="3" id="KW-1185">Reference proteome</keyword>
<dbReference type="AlphaFoldDB" id="A0A1H7RXV8"/>
<gene>
    <name evidence="2" type="ORF">SAMN05216262_11648</name>
</gene>
<proteinExistence type="predicted"/>
<organism evidence="2 3">
    <name type="scientific">Colwellia chukchiensis</name>
    <dbReference type="NCBI Taxonomy" id="641665"/>
    <lineage>
        <taxon>Bacteria</taxon>
        <taxon>Pseudomonadati</taxon>
        <taxon>Pseudomonadota</taxon>
        <taxon>Gammaproteobacteria</taxon>
        <taxon>Alteromonadales</taxon>
        <taxon>Colwelliaceae</taxon>
        <taxon>Colwellia</taxon>
    </lineage>
</organism>
<evidence type="ECO:0000313" key="3">
    <source>
        <dbReference type="Proteomes" id="UP000199297"/>
    </source>
</evidence>
<evidence type="ECO:0000313" key="2">
    <source>
        <dbReference type="EMBL" id="SEL64946.1"/>
    </source>
</evidence>
<protein>
    <submittedName>
        <fullName evidence="2">Uncharacterized protein</fullName>
    </submittedName>
</protein>
<name>A0A1H7RXV8_9GAMM</name>
<dbReference type="EMBL" id="FOBI01000016">
    <property type="protein sequence ID" value="SEL64946.1"/>
    <property type="molecule type" value="Genomic_DNA"/>
</dbReference>
<sequence length="58" mass="6521">MTMLKKCLMLGALLVAAFIAYGYGFSHGLLLFIVFGMVLELTFWFAIFTQKNANSPNR</sequence>
<accession>A0A1H7RXV8</accession>
<dbReference type="RefSeq" id="WP_092251443.1">
    <property type="nucleotide sequence ID" value="NZ_FOBI01000016.1"/>
</dbReference>
<keyword evidence="1" id="KW-1133">Transmembrane helix</keyword>
<evidence type="ECO:0000256" key="1">
    <source>
        <dbReference type="SAM" id="Phobius"/>
    </source>
</evidence>
<reference evidence="3" key="1">
    <citation type="submission" date="2016-10" db="EMBL/GenBank/DDBJ databases">
        <authorList>
            <person name="Varghese N."/>
            <person name="Submissions S."/>
        </authorList>
    </citation>
    <scope>NUCLEOTIDE SEQUENCE [LARGE SCALE GENOMIC DNA]</scope>
    <source>
        <strain evidence="3">CGMCC 1.9127</strain>
    </source>
</reference>
<keyword evidence="1" id="KW-0472">Membrane</keyword>
<feature type="transmembrane region" description="Helical" evidence="1">
    <location>
        <begin position="32"/>
        <end position="49"/>
    </location>
</feature>
<keyword evidence="1" id="KW-0812">Transmembrane</keyword>
<dbReference type="Proteomes" id="UP000199297">
    <property type="component" value="Unassembled WGS sequence"/>
</dbReference>